<proteinExistence type="predicted"/>
<dbReference type="Proteomes" id="UP000244523">
    <property type="component" value="Unassembled WGS sequence"/>
</dbReference>
<organism evidence="1 2">
    <name type="scientific">Yoonia sediminilitoris</name>
    <dbReference type="NCBI Taxonomy" id="1286148"/>
    <lineage>
        <taxon>Bacteria</taxon>
        <taxon>Pseudomonadati</taxon>
        <taxon>Pseudomonadota</taxon>
        <taxon>Alphaproteobacteria</taxon>
        <taxon>Rhodobacterales</taxon>
        <taxon>Paracoccaceae</taxon>
        <taxon>Yoonia</taxon>
    </lineage>
</organism>
<keyword evidence="2" id="KW-1185">Reference proteome</keyword>
<dbReference type="AlphaFoldDB" id="A0A2T6KDV3"/>
<protein>
    <submittedName>
        <fullName evidence="1">Uncharacterized protein</fullName>
    </submittedName>
</protein>
<gene>
    <name evidence="1" type="ORF">C8N45_108112</name>
</gene>
<evidence type="ECO:0000313" key="1">
    <source>
        <dbReference type="EMBL" id="PUB13191.1"/>
    </source>
</evidence>
<accession>A0A2T6KDV3</accession>
<dbReference type="OrthoDB" id="7362525at2"/>
<evidence type="ECO:0000313" key="2">
    <source>
        <dbReference type="Proteomes" id="UP000244523"/>
    </source>
</evidence>
<dbReference type="EMBL" id="QBUD01000008">
    <property type="protein sequence ID" value="PUB13191.1"/>
    <property type="molecule type" value="Genomic_DNA"/>
</dbReference>
<sequence length="93" mass="10405">MIAISCYVAGVPAPIPATQFDNACKPLLAGGIPYQDLKTTRSNQLADYYKIDHPPLRAHDARRCSIRHYVLQHLLRSVALDMAAFDTYQTMTL</sequence>
<reference evidence="1 2" key="1">
    <citation type="submission" date="2018-04" db="EMBL/GenBank/DDBJ databases">
        <title>Genomic Encyclopedia of Archaeal and Bacterial Type Strains, Phase II (KMG-II): from individual species to whole genera.</title>
        <authorList>
            <person name="Goeker M."/>
        </authorList>
    </citation>
    <scope>NUCLEOTIDE SEQUENCE [LARGE SCALE GENOMIC DNA]</scope>
    <source>
        <strain evidence="1 2">DSM 29955</strain>
    </source>
</reference>
<comment type="caution">
    <text evidence="1">The sequence shown here is derived from an EMBL/GenBank/DDBJ whole genome shotgun (WGS) entry which is preliminary data.</text>
</comment>
<dbReference type="RefSeq" id="WP_108387065.1">
    <property type="nucleotide sequence ID" value="NZ_QBUD01000008.1"/>
</dbReference>
<name>A0A2T6KDV3_9RHOB</name>